<dbReference type="AlphaFoldDB" id="A0A1I4PFR5"/>
<dbReference type="PROSITE" id="PS50847">
    <property type="entry name" value="GRAM_POS_ANCHORING"/>
    <property type="match status" value="1"/>
</dbReference>
<evidence type="ECO:0000256" key="4">
    <source>
        <dbReference type="ARBA" id="ARBA00022729"/>
    </source>
</evidence>
<dbReference type="STRING" id="334253.SAMN04487943_11140"/>
<name>A0A1I4PFR5_9BACI</name>
<reference evidence="11" key="1">
    <citation type="submission" date="2016-10" db="EMBL/GenBank/DDBJ databases">
        <authorList>
            <person name="Varghese N."/>
            <person name="Submissions S."/>
        </authorList>
    </citation>
    <scope>NUCLEOTIDE SEQUENCE [LARGE SCALE GENOMIC DNA]</scope>
    <source>
        <strain evidence="11">CGMCC 1.4250</strain>
    </source>
</reference>
<evidence type="ECO:0000256" key="1">
    <source>
        <dbReference type="ARBA" id="ARBA00004168"/>
    </source>
</evidence>
<organism evidence="10 11">
    <name type="scientific">Gracilibacillus orientalis</name>
    <dbReference type="NCBI Taxonomy" id="334253"/>
    <lineage>
        <taxon>Bacteria</taxon>
        <taxon>Bacillati</taxon>
        <taxon>Bacillota</taxon>
        <taxon>Bacilli</taxon>
        <taxon>Bacillales</taxon>
        <taxon>Bacillaceae</taxon>
        <taxon>Gracilibacillus</taxon>
    </lineage>
</organism>
<dbReference type="Pfam" id="PF00746">
    <property type="entry name" value="Gram_pos_anchor"/>
    <property type="match status" value="1"/>
</dbReference>
<sequence>MKLRIVSILFMTLLIAQMPMTVFAATVSLDIDKTEISASQELEVSGTATDLEEVLIKIVAPDEAVYFMDVLTVEDGEFQSTIGFPTTANGDTAGDYTIIVGNDEIQDITTVTLTCEEDCDDGGEGNNGDDSDNDEGEGNNGNDSDNNEGEGNNGDNSDNGEGEGNNGDDSDNGEGEGNNGDDSDNNEGEGNNGNNSNNNNGEGNNGGNSNNNNGKGNNGNNSNNNDGEGNLPNTSTSIFNFLITGLMLLVVGSGVVFYQKKKKA</sequence>
<evidence type="ECO:0000313" key="11">
    <source>
        <dbReference type="Proteomes" id="UP000198565"/>
    </source>
</evidence>
<feature type="transmembrane region" description="Helical" evidence="7">
    <location>
        <begin position="238"/>
        <end position="258"/>
    </location>
</feature>
<dbReference type="NCBIfam" id="TIGR01167">
    <property type="entry name" value="LPXTG_anchor"/>
    <property type="match status" value="1"/>
</dbReference>
<feature type="domain" description="Gram-positive cocci surface proteins LPxTG" evidence="9">
    <location>
        <begin position="231"/>
        <end position="264"/>
    </location>
</feature>
<dbReference type="InterPro" id="IPR019931">
    <property type="entry name" value="LPXTG_anchor"/>
</dbReference>
<evidence type="ECO:0000256" key="6">
    <source>
        <dbReference type="SAM" id="MobiDB-lite"/>
    </source>
</evidence>
<keyword evidence="2" id="KW-0134">Cell wall</keyword>
<protein>
    <submittedName>
        <fullName evidence="10">LPXTG-motif cell wall anchor domain-containing protein</fullName>
    </submittedName>
</protein>
<feature type="chain" id="PRO_5011612922" evidence="8">
    <location>
        <begin position="25"/>
        <end position="264"/>
    </location>
</feature>
<keyword evidence="4 8" id="KW-0732">Signal</keyword>
<keyword evidence="7" id="KW-0472">Membrane</keyword>
<evidence type="ECO:0000259" key="9">
    <source>
        <dbReference type="PROSITE" id="PS50847"/>
    </source>
</evidence>
<keyword evidence="11" id="KW-1185">Reference proteome</keyword>
<feature type="compositionally biased region" description="Acidic residues" evidence="6">
    <location>
        <begin position="116"/>
        <end position="137"/>
    </location>
</feature>
<evidence type="ECO:0000256" key="3">
    <source>
        <dbReference type="ARBA" id="ARBA00022525"/>
    </source>
</evidence>
<comment type="subcellular location">
    <subcellularLocation>
        <location evidence="1">Secreted</location>
        <location evidence="1">Cell wall</location>
        <topology evidence="1">Peptidoglycan-anchor</topology>
    </subcellularLocation>
</comment>
<keyword evidence="5" id="KW-0572">Peptidoglycan-anchor</keyword>
<keyword evidence="7" id="KW-0812">Transmembrane</keyword>
<dbReference type="RefSeq" id="WP_091485034.1">
    <property type="nucleotide sequence ID" value="NZ_FOTR01000011.1"/>
</dbReference>
<dbReference type="OrthoDB" id="2727970at2"/>
<proteinExistence type="predicted"/>
<feature type="signal peptide" evidence="8">
    <location>
        <begin position="1"/>
        <end position="24"/>
    </location>
</feature>
<feature type="compositionally biased region" description="Low complexity" evidence="6">
    <location>
        <begin position="140"/>
        <end position="157"/>
    </location>
</feature>
<feature type="compositionally biased region" description="Low complexity" evidence="6">
    <location>
        <begin position="188"/>
        <end position="230"/>
    </location>
</feature>
<accession>A0A1I4PFR5</accession>
<evidence type="ECO:0000256" key="2">
    <source>
        <dbReference type="ARBA" id="ARBA00022512"/>
    </source>
</evidence>
<dbReference type="Proteomes" id="UP000198565">
    <property type="component" value="Unassembled WGS sequence"/>
</dbReference>
<evidence type="ECO:0000313" key="10">
    <source>
        <dbReference type="EMBL" id="SFM26425.1"/>
    </source>
</evidence>
<keyword evidence="3" id="KW-0964">Secreted</keyword>
<gene>
    <name evidence="10" type="ORF">SAMN04487943_11140</name>
</gene>
<evidence type="ECO:0000256" key="8">
    <source>
        <dbReference type="SAM" id="SignalP"/>
    </source>
</evidence>
<evidence type="ECO:0000256" key="7">
    <source>
        <dbReference type="SAM" id="Phobius"/>
    </source>
</evidence>
<feature type="region of interest" description="Disordered" evidence="6">
    <location>
        <begin position="116"/>
        <end position="231"/>
    </location>
</feature>
<dbReference type="EMBL" id="FOTR01000011">
    <property type="protein sequence ID" value="SFM26425.1"/>
    <property type="molecule type" value="Genomic_DNA"/>
</dbReference>
<keyword evidence="7" id="KW-1133">Transmembrane helix</keyword>
<feature type="compositionally biased region" description="Acidic residues" evidence="6">
    <location>
        <begin position="158"/>
        <end position="187"/>
    </location>
</feature>
<evidence type="ECO:0000256" key="5">
    <source>
        <dbReference type="ARBA" id="ARBA00023088"/>
    </source>
</evidence>